<dbReference type="eggNOG" id="COG0582">
    <property type="taxonomic scope" value="Bacteria"/>
</dbReference>
<feature type="domain" description="Core-binding (CB)" evidence="6">
    <location>
        <begin position="63"/>
        <end position="144"/>
    </location>
</feature>
<keyword evidence="3" id="KW-0233">DNA recombination</keyword>
<reference evidence="7 8" key="1">
    <citation type="journal article" date="2012" name="J. Bacteriol.">
        <title>Complete genome sequences of Desulfosporosinus orientis DSM765T, Desulfosporosinus youngiae DSM17734T, Desulfosporosinus meridiei DSM13257T, and Desulfosporosinus acidiphilus DSM22704T.</title>
        <authorList>
            <person name="Pester M."/>
            <person name="Brambilla E."/>
            <person name="Alazard D."/>
            <person name="Rattei T."/>
            <person name="Weinmaier T."/>
            <person name="Han J."/>
            <person name="Lucas S."/>
            <person name="Lapidus A."/>
            <person name="Cheng J.F."/>
            <person name="Goodwin L."/>
            <person name="Pitluck S."/>
            <person name="Peters L."/>
            <person name="Ovchinnikova G."/>
            <person name="Teshima H."/>
            <person name="Detter J.C."/>
            <person name="Han C.S."/>
            <person name="Tapia R."/>
            <person name="Land M.L."/>
            <person name="Hauser L."/>
            <person name="Kyrpides N.C."/>
            <person name="Ivanova N.N."/>
            <person name="Pagani I."/>
            <person name="Huntmann M."/>
            <person name="Wei C.L."/>
            <person name="Davenport K.W."/>
            <person name="Daligault H."/>
            <person name="Chain P.S."/>
            <person name="Chen A."/>
            <person name="Mavromatis K."/>
            <person name="Markowitz V."/>
            <person name="Szeto E."/>
            <person name="Mikhailova N."/>
            <person name="Pati A."/>
            <person name="Wagner M."/>
            <person name="Woyke T."/>
            <person name="Ollivier B."/>
            <person name="Klenk H.P."/>
            <person name="Spring S."/>
            <person name="Loy A."/>
        </authorList>
    </citation>
    <scope>NUCLEOTIDE SEQUENCE [LARGE SCALE GENOMIC DNA]</scope>
    <source>
        <strain evidence="8">DSM 22704 / JCM 16185 / SJ4</strain>
    </source>
</reference>
<dbReference type="RefSeq" id="WP_014826957.1">
    <property type="nucleotide sequence ID" value="NC_018068.1"/>
</dbReference>
<dbReference type="InterPro" id="IPR013762">
    <property type="entry name" value="Integrase-like_cat_sf"/>
</dbReference>
<dbReference type="InterPro" id="IPR011010">
    <property type="entry name" value="DNA_brk_join_enz"/>
</dbReference>
<dbReference type="GO" id="GO:0003677">
    <property type="term" value="F:DNA binding"/>
    <property type="evidence" value="ECO:0007669"/>
    <property type="project" value="UniProtKB-UniRule"/>
</dbReference>
<evidence type="ECO:0000259" key="6">
    <source>
        <dbReference type="PROSITE" id="PS51900"/>
    </source>
</evidence>
<dbReference type="Proteomes" id="UP000002892">
    <property type="component" value="Chromosome"/>
</dbReference>
<dbReference type="PANTHER" id="PTHR30349:SF64">
    <property type="entry name" value="PROPHAGE INTEGRASE INTD-RELATED"/>
    <property type="match status" value="1"/>
</dbReference>
<evidence type="ECO:0000256" key="4">
    <source>
        <dbReference type="PROSITE-ProRule" id="PRU01248"/>
    </source>
</evidence>
<protein>
    <submittedName>
        <fullName evidence="7">Site-specific recombinase XerD</fullName>
    </submittedName>
</protein>
<dbReference type="Gene3D" id="1.10.150.130">
    <property type="match status" value="1"/>
</dbReference>
<dbReference type="CDD" id="cd01189">
    <property type="entry name" value="INT_ICEBs1_C_like"/>
    <property type="match status" value="1"/>
</dbReference>
<dbReference type="Pfam" id="PF00589">
    <property type="entry name" value="Phage_integrase"/>
    <property type="match status" value="1"/>
</dbReference>
<sequence length="354" mass="40287">MAQLRNRGTNVWQIQIYLKKDGEGKKQFHYETFYGSKPQAKLHANKLELDFKTKVGSSKTTIQSVEDLLITWLHDIQKQIEKSTYDQYKRHAEKLKDLLGDLQLYTVNSVIIAERLKELDGSGLSARTIKNHYRTLMTALNWGAGKKYLSRDVMVGIKPPMIQHVSRNVLKSDELKLFIQTAKLYKHYLPLKILAITGMRIGELMGLKWKNLSHDGKIKIVEAVNSKSRYLKATKTKNSKRELQLDSETTEELREYKKAMSQNNKANDNDFVFQSDNGDFLPYEALYKTKQEVLKKAGLHHIRIHDLRHGVGSLMLDSGASITTVAEQLGQVPATTAGIYSHSLRKGGTITSLL</sequence>
<dbReference type="PROSITE" id="PS51898">
    <property type="entry name" value="TYR_RECOMBINASE"/>
    <property type="match status" value="1"/>
</dbReference>
<evidence type="ECO:0000313" key="7">
    <source>
        <dbReference type="EMBL" id="AFM40952.1"/>
    </source>
</evidence>
<evidence type="ECO:0000259" key="5">
    <source>
        <dbReference type="PROSITE" id="PS51898"/>
    </source>
</evidence>
<keyword evidence="2 4" id="KW-0238">DNA-binding</keyword>
<dbReference type="InterPro" id="IPR010998">
    <property type="entry name" value="Integrase_recombinase_N"/>
</dbReference>
<accession>I4D578</accession>
<evidence type="ECO:0000313" key="8">
    <source>
        <dbReference type="Proteomes" id="UP000002892"/>
    </source>
</evidence>
<dbReference type="PANTHER" id="PTHR30349">
    <property type="entry name" value="PHAGE INTEGRASE-RELATED"/>
    <property type="match status" value="1"/>
</dbReference>
<dbReference type="SUPFAM" id="SSF56349">
    <property type="entry name" value="DNA breaking-rejoining enzymes"/>
    <property type="match status" value="1"/>
</dbReference>
<dbReference type="HOGENOM" id="CLU_027562_17_1_9"/>
<dbReference type="GO" id="GO:0006310">
    <property type="term" value="P:DNA recombination"/>
    <property type="evidence" value="ECO:0007669"/>
    <property type="project" value="UniProtKB-KW"/>
</dbReference>
<dbReference type="InterPro" id="IPR044068">
    <property type="entry name" value="CB"/>
</dbReference>
<keyword evidence="8" id="KW-1185">Reference proteome</keyword>
<dbReference type="EMBL" id="CP003639">
    <property type="protein sequence ID" value="AFM40952.1"/>
    <property type="molecule type" value="Genomic_DNA"/>
</dbReference>
<dbReference type="AlphaFoldDB" id="I4D578"/>
<dbReference type="PROSITE" id="PS51900">
    <property type="entry name" value="CB"/>
    <property type="match status" value="1"/>
</dbReference>
<evidence type="ECO:0000256" key="2">
    <source>
        <dbReference type="ARBA" id="ARBA00023125"/>
    </source>
</evidence>
<feature type="domain" description="Tyr recombinase" evidence="5">
    <location>
        <begin position="165"/>
        <end position="354"/>
    </location>
</feature>
<dbReference type="InterPro" id="IPR050090">
    <property type="entry name" value="Tyrosine_recombinase_XerCD"/>
</dbReference>
<dbReference type="Gene3D" id="1.10.443.10">
    <property type="entry name" value="Intergrase catalytic core"/>
    <property type="match status" value="1"/>
</dbReference>
<organism evidence="7 8">
    <name type="scientific">Desulfosporosinus acidiphilus (strain DSM 22704 / JCM 16185 / SJ4)</name>
    <dbReference type="NCBI Taxonomy" id="646529"/>
    <lineage>
        <taxon>Bacteria</taxon>
        <taxon>Bacillati</taxon>
        <taxon>Bacillota</taxon>
        <taxon>Clostridia</taxon>
        <taxon>Eubacteriales</taxon>
        <taxon>Desulfitobacteriaceae</taxon>
        <taxon>Desulfosporosinus</taxon>
    </lineage>
</organism>
<dbReference type="GO" id="GO:0015074">
    <property type="term" value="P:DNA integration"/>
    <property type="evidence" value="ECO:0007669"/>
    <property type="project" value="InterPro"/>
</dbReference>
<dbReference type="OrthoDB" id="9769726at2"/>
<dbReference type="InterPro" id="IPR002104">
    <property type="entry name" value="Integrase_catalytic"/>
</dbReference>
<comment type="similarity">
    <text evidence="1">Belongs to the 'phage' integrase family.</text>
</comment>
<proteinExistence type="inferred from homology"/>
<dbReference type="KEGG" id="dai:Desaci_1975"/>
<evidence type="ECO:0000256" key="3">
    <source>
        <dbReference type="ARBA" id="ARBA00023172"/>
    </source>
</evidence>
<dbReference type="STRING" id="646529.Desaci_1975"/>
<evidence type="ECO:0000256" key="1">
    <source>
        <dbReference type="ARBA" id="ARBA00008857"/>
    </source>
</evidence>
<name>I4D578_DESAJ</name>
<gene>
    <name evidence="7" type="ordered locus">Desaci_1975</name>
</gene>